<dbReference type="Gene3D" id="3.40.50.300">
    <property type="entry name" value="P-loop containing nucleotide triphosphate hydrolases"/>
    <property type="match status" value="1"/>
</dbReference>
<dbReference type="Pfam" id="PF01061">
    <property type="entry name" value="ABC2_membrane"/>
    <property type="match status" value="1"/>
</dbReference>
<dbReference type="PANTHER" id="PTHR48041:SF63">
    <property type="entry name" value="EARLY GENE AT 23, ISOFORM C"/>
    <property type="match status" value="1"/>
</dbReference>
<comment type="subcellular location">
    <subcellularLocation>
        <location evidence="1">Membrane</location>
        <topology evidence="1">Multi-pass membrane protein</topology>
    </subcellularLocation>
</comment>
<sequence length="747" mass="84684">MQEFAVSAASQTSLPPPPLPPNDYMNHVFRNISVSVNTKPKSTLLSLLKRSDLSKSPTKRQILDDISGFAKPGQMLGIMGPSGSGKTTLLNTLSGRLKPDCGCITLNGETVNKQLRRRICYVLQHDIFFPDLTLKQTLIYTALLRLPDSMSYEQKKRKVEHIIDLLDLRQCQNTIIGDVLKRGLSGGEKKRANIACELLTNPCVMLIDEPTSGLDSTTAYTIMHTLKEYAVKERKTMVATVHQPSSQIFFMFDKLLLLSHGKLAYFGNVNDVVPFFAKIGYQIEPHYNPADFMMERIKESSEDEAKIIAAARGLDKSPPRSPKAAKENGSIISPNNLKNDSSYVNGSSECETKTTHESQETWLQLPEESQNFNPTENKALEVKVVVDAKKNNKVYTRIVNDDDSGRSSWTETDRSSTATFSSASSTASTDDMYFGSSLYSSSHKINKDQRWPTSFTSQFKVLTKRNFYEARGRLLSKMNWIQTICLGIVTGLMWFQVKRTESTLNDIRGWMFFAGSYWMLFAWFGGLTSIPTEIEVINKERISGAYRLSSYYLAKTIGELPLTITPPSIFYIISYPMFGCYNLTTFLLQWLSLILNSIVAHSIGLFIGMSSMHLEKSVMFSALYSTSTYLFAGFYSTTIPPWLSWLRYFSIVYYAFHNMQLIEFSFGPPITCSEINSRFTTCLTRRNSSVSLEEITIPYQELIRQMDNFNQDSEPLPIWLNTLALLAFLIFFRVLGYMVLKYIRKPK</sequence>
<keyword evidence="7 10" id="KW-1133">Transmembrane helix</keyword>
<gene>
    <name evidence="12" type="ORF">B4U79_14561</name>
</gene>
<dbReference type="GO" id="GO:0005524">
    <property type="term" value="F:ATP binding"/>
    <property type="evidence" value="ECO:0007669"/>
    <property type="project" value="UniProtKB-KW"/>
</dbReference>
<keyword evidence="6" id="KW-0067">ATP-binding</keyword>
<feature type="compositionally biased region" description="Basic and acidic residues" evidence="9">
    <location>
        <begin position="350"/>
        <end position="359"/>
    </location>
</feature>
<dbReference type="SUPFAM" id="SSF52540">
    <property type="entry name" value="P-loop containing nucleoside triphosphate hydrolases"/>
    <property type="match status" value="1"/>
</dbReference>
<dbReference type="InterPro" id="IPR027417">
    <property type="entry name" value="P-loop_NTPase"/>
</dbReference>
<dbReference type="AlphaFoldDB" id="A0A443RF43"/>
<evidence type="ECO:0000256" key="2">
    <source>
        <dbReference type="ARBA" id="ARBA00005814"/>
    </source>
</evidence>
<keyword evidence="3" id="KW-0813">Transport</keyword>
<dbReference type="GO" id="GO:0016887">
    <property type="term" value="F:ATP hydrolysis activity"/>
    <property type="evidence" value="ECO:0007669"/>
    <property type="project" value="InterPro"/>
</dbReference>
<feature type="transmembrane region" description="Helical" evidence="10">
    <location>
        <begin position="586"/>
        <end position="606"/>
    </location>
</feature>
<dbReference type="Proteomes" id="UP000285301">
    <property type="component" value="Unassembled WGS sequence"/>
</dbReference>
<feature type="region of interest" description="Disordered" evidence="9">
    <location>
        <begin position="313"/>
        <end position="361"/>
    </location>
</feature>
<feature type="transmembrane region" description="Helical" evidence="10">
    <location>
        <begin position="480"/>
        <end position="497"/>
    </location>
</feature>
<dbReference type="PROSITE" id="PS00211">
    <property type="entry name" value="ABC_TRANSPORTER_1"/>
    <property type="match status" value="1"/>
</dbReference>
<dbReference type="Pfam" id="PF00005">
    <property type="entry name" value="ABC_tran"/>
    <property type="match status" value="1"/>
</dbReference>
<dbReference type="PANTHER" id="PTHR48041">
    <property type="entry name" value="ABC TRANSPORTER G FAMILY MEMBER 28"/>
    <property type="match status" value="1"/>
</dbReference>
<dbReference type="GO" id="GO:0140359">
    <property type="term" value="F:ABC-type transporter activity"/>
    <property type="evidence" value="ECO:0007669"/>
    <property type="project" value="InterPro"/>
</dbReference>
<evidence type="ECO:0000256" key="1">
    <source>
        <dbReference type="ARBA" id="ARBA00004141"/>
    </source>
</evidence>
<evidence type="ECO:0000256" key="7">
    <source>
        <dbReference type="ARBA" id="ARBA00022989"/>
    </source>
</evidence>
<keyword evidence="4 10" id="KW-0812">Transmembrane</keyword>
<comment type="caution">
    <text evidence="12">The sequence shown here is derived from an EMBL/GenBank/DDBJ whole genome shotgun (WGS) entry which is preliminary data.</text>
</comment>
<keyword evidence="5" id="KW-0547">Nucleotide-binding</keyword>
<protein>
    <submittedName>
        <fullName evidence="12">ABC transporter G family member 21-like protein</fullName>
    </submittedName>
</protein>
<proteinExistence type="inferred from homology"/>
<name>A0A443RF43_9ACAR</name>
<evidence type="ECO:0000256" key="8">
    <source>
        <dbReference type="ARBA" id="ARBA00023136"/>
    </source>
</evidence>
<keyword evidence="8 10" id="KW-0472">Membrane</keyword>
<evidence type="ECO:0000256" key="6">
    <source>
        <dbReference type="ARBA" id="ARBA00022840"/>
    </source>
</evidence>
<evidence type="ECO:0000259" key="11">
    <source>
        <dbReference type="PROSITE" id="PS50893"/>
    </source>
</evidence>
<keyword evidence="13" id="KW-1185">Reference proteome</keyword>
<dbReference type="OrthoDB" id="66620at2759"/>
<evidence type="ECO:0000313" key="13">
    <source>
        <dbReference type="Proteomes" id="UP000285301"/>
    </source>
</evidence>
<feature type="compositionally biased region" description="Polar residues" evidence="9">
    <location>
        <begin position="330"/>
        <end position="349"/>
    </location>
</feature>
<evidence type="ECO:0000256" key="9">
    <source>
        <dbReference type="SAM" id="MobiDB-lite"/>
    </source>
</evidence>
<dbReference type="InterPro" id="IPR003439">
    <property type="entry name" value="ABC_transporter-like_ATP-bd"/>
</dbReference>
<dbReference type="Pfam" id="PF19055">
    <property type="entry name" value="ABC2_membrane_7"/>
    <property type="match status" value="1"/>
</dbReference>
<evidence type="ECO:0000256" key="10">
    <source>
        <dbReference type="SAM" id="Phobius"/>
    </source>
</evidence>
<dbReference type="CDD" id="cd03213">
    <property type="entry name" value="ABCG_EPDR"/>
    <property type="match status" value="1"/>
</dbReference>
<dbReference type="PROSITE" id="PS50893">
    <property type="entry name" value="ABC_TRANSPORTER_2"/>
    <property type="match status" value="1"/>
</dbReference>
<dbReference type="InterPro" id="IPR013525">
    <property type="entry name" value="ABC2_TM"/>
</dbReference>
<feature type="transmembrane region" description="Helical" evidence="10">
    <location>
        <begin position="509"/>
        <end position="530"/>
    </location>
</feature>
<dbReference type="STRING" id="1965070.A0A443RF43"/>
<dbReference type="SMART" id="SM00382">
    <property type="entry name" value="AAA"/>
    <property type="match status" value="1"/>
</dbReference>
<evidence type="ECO:0000313" key="12">
    <source>
        <dbReference type="EMBL" id="RWS13896.1"/>
    </source>
</evidence>
<feature type="non-terminal residue" evidence="12">
    <location>
        <position position="747"/>
    </location>
</feature>
<accession>A0A443RF43</accession>
<evidence type="ECO:0000256" key="4">
    <source>
        <dbReference type="ARBA" id="ARBA00022692"/>
    </source>
</evidence>
<dbReference type="InterPro" id="IPR050352">
    <property type="entry name" value="ABCG_transporters"/>
</dbReference>
<dbReference type="InterPro" id="IPR017871">
    <property type="entry name" value="ABC_transporter-like_CS"/>
</dbReference>
<comment type="similarity">
    <text evidence="2">Belongs to the ABC transporter superfamily. ABCG family. Eye pigment precursor importer (TC 3.A.1.204) subfamily.</text>
</comment>
<evidence type="ECO:0000256" key="3">
    <source>
        <dbReference type="ARBA" id="ARBA00022448"/>
    </source>
</evidence>
<dbReference type="FunFam" id="3.40.50.300:FF:001276">
    <property type="entry name" value="Uncharacterized protein, isoform A"/>
    <property type="match status" value="1"/>
</dbReference>
<feature type="domain" description="ABC transporter" evidence="11">
    <location>
        <begin position="48"/>
        <end position="285"/>
    </location>
</feature>
<dbReference type="EMBL" id="NCKU01000853">
    <property type="protein sequence ID" value="RWS13896.1"/>
    <property type="molecule type" value="Genomic_DNA"/>
</dbReference>
<evidence type="ECO:0000256" key="5">
    <source>
        <dbReference type="ARBA" id="ARBA00022741"/>
    </source>
</evidence>
<reference evidence="12 13" key="1">
    <citation type="journal article" date="2018" name="Gigascience">
        <title>Genomes of trombidid mites reveal novel predicted allergens and laterally-transferred genes associated with secondary metabolism.</title>
        <authorList>
            <person name="Dong X."/>
            <person name="Chaisiri K."/>
            <person name="Xia D."/>
            <person name="Armstrong S.D."/>
            <person name="Fang Y."/>
            <person name="Donnelly M.J."/>
            <person name="Kadowaki T."/>
            <person name="McGarry J.W."/>
            <person name="Darby A.C."/>
            <person name="Makepeace B.L."/>
        </authorList>
    </citation>
    <scope>NUCLEOTIDE SEQUENCE [LARGE SCALE GENOMIC DNA]</scope>
    <source>
        <strain evidence="12">UoL-WK</strain>
    </source>
</reference>
<dbReference type="InterPro" id="IPR003593">
    <property type="entry name" value="AAA+_ATPase"/>
</dbReference>
<dbReference type="GO" id="GO:0005886">
    <property type="term" value="C:plasma membrane"/>
    <property type="evidence" value="ECO:0007669"/>
    <property type="project" value="TreeGrafter"/>
</dbReference>
<organism evidence="12 13">
    <name type="scientific">Dinothrombium tinctorium</name>
    <dbReference type="NCBI Taxonomy" id="1965070"/>
    <lineage>
        <taxon>Eukaryota</taxon>
        <taxon>Metazoa</taxon>
        <taxon>Ecdysozoa</taxon>
        <taxon>Arthropoda</taxon>
        <taxon>Chelicerata</taxon>
        <taxon>Arachnida</taxon>
        <taxon>Acari</taxon>
        <taxon>Acariformes</taxon>
        <taxon>Trombidiformes</taxon>
        <taxon>Prostigmata</taxon>
        <taxon>Anystina</taxon>
        <taxon>Parasitengona</taxon>
        <taxon>Trombidioidea</taxon>
        <taxon>Trombidiidae</taxon>
        <taxon>Dinothrombium</taxon>
    </lineage>
</organism>
<dbReference type="InterPro" id="IPR043926">
    <property type="entry name" value="ABCG_dom"/>
</dbReference>
<feature type="transmembrane region" description="Helical" evidence="10">
    <location>
        <begin position="718"/>
        <end position="740"/>
    </location>
</feature>